<dbReference type="CDD" id="cd06662">
    <property type="entry name" value="SURF1"/>
    <property type="match status" value="1"/>
</dbReference>
<reference evidence="7" key="1">
    <citation type="submission" date="2022-07" db="EMBL/GenBank/DDBJ databases">
        <title>Ectorhizobium quercum gen.nov., sp. nov.</title>
        <authorList>
            <person name="Ma T."/>
            <person name="Li Y."/>
        </authorList>
    </citation>
    <scope>NUCLEOTIDE SEQUENCE</scope>
    <source>
        <strain evidence="7">BDR2-2</strain>
    </source>
</reference>
<keyword evidence="5 6" id="KW-0472">Membrane</keyword>
<comment type="similarity">
    <text evidence="2 6">Belongs to the SURF1 family.</text>
</comment>
<evidence type="ECO:0000313" key="8">
    <source>
        <dbReference type="Proteomes" id="UP001208771"/>
    </source>
</evidence>
<dbReference type="Proteomes" id="UP001208771">
    <property type="component" value="Unassembled WGS sequence"/>
</dbReference>
<evidence type="ECO:0000256" key="2">
    <source>
        <dbReference type="ARBA" id="ARBA00007165"/>
    </source>
</evidence>
<dbReference type="PROSITE" id="PS50895">
    <property type="entry name" value="SURF1"/>
    <property type="match status" value="1"/>
</dbReference>
<gene>
    <name evidence="7" type="ORF">NOF55_13105</name>
</gene>
<name>A0AAE3N3X4_9HYPH</name>
<dbReference type="AlphaFoldDB" id="A0AAE3N3X4"/>
<comment type="subcellular location">
    <subcellularLocation>
        <location evidence="6">Cell membrane</location>
        <topology evidence="6">Multi-pass membrane protein</topology>
    </subcellularLocation>
    <subcellularLocation>
        <location evidence="1">Membrane</location>
    </subcellularLocation>
</comment>
<dbReference type="EMBL" id="JANFPI010000004">
    <property type="protein sequence ID" value="MCX8998042.1"/>
    <property type="molecule type" value="Genomic_DNA"/>
</dbReference>
<comment type="caution">
    <text evidence="7">The sequence shown here is derived from an EMBL/GenBank/DDBJ whole genome shotgun (WGS) entry which is preliminary data.</text>
</comment>
<evidence type="ECO:0000256" key="4">
    <source>
        <dbReference type="ARBA" id="ARBA00022989"/>
    </source>
</evidence>
<keyword evidence="8" id="KW-1185">Reference proteome</keyword>
<keyword evidence="4 6" id="KW-1133">Transmembrane helix</keyword>
<dbReference type="InterPro" id="IPR045214">
    <property type="entry name" value="Surf1/Surf4"/>
</dbReference>
<keyword evidence="3 6" id="KW-0812">Transmembrane</keyword>
<evidence type="ECO:0000256" key="5">
    <source>
        <dbReference type="ARBA" id="ARBA00023136"/>
    </source>
</evidence>
<protein>
    <recommendedName>
        <fullName evidence="6">SURF1-like protein</fullName>
    </recommendedName>
</protein>
<dbReference type="PANTHER" id="PTHR23427">
    <property type="entry name" value="SURFEIT LOCUS PROTEIN"/>
    <property type="match status" value="1"/>
</dbReference>
<feature type="transmembrane region" description="Helical" evidence="6">
    <location>
        <begin position="16"/>
        <end position="37"/>
    </location>
</feature>
<organism evidence="7 8">
    <name type="scientific">Ectorhizobium quercum</name>
    <dbReference type="NCBI Taxonomy" id="2965071"/>
    <lineage>
        <taxon>Bacteria</taxon>
        <taxon>Pseudomonadati</taxon>
        <taxon>Pseudomonadota</taxon>
        <taxon>Alphaproteobacteria</taxon>
        <taxon>Hyphomicrobiales</taxon>
        <taxon>Rhizobiaceae</taxon>
        <taxon>Ectorhizobium</taxon>
    </lineage>
</organism>
<keyword evidence="6" id="KW-1003">Cell membrane</keyword>
<sequence>MTTATEERTARRGGKAFAFALGFAIFATLLMLGLTAWQLARLEWKTDLIARIEARVSADPVPLPAPSEWAALQPADYEYRRVTVTGTYVPDAQADALALTERGSGFWVMAPLRLETGEIVYINRGYVPQERKGVFAVPSEPVSVTGLMRVSEPDGLLLRPNDAGRGRWYSRDVAAMSAAAGLPAPAPFFIDRAADADAEALPAGGLTRVSFTNHHLLYAIQFLLLALVSAGGAIFLIRHRRRNPTTGNDAEAA</sequence>
<evidence type="ECO:0000256" key="3">
    <source>
        <dbReference type="ARBA" id="ARBA00022692"/>
    </source>
</evidence>
<dbReference type="RefSeq" id="WP_306411831.1">
    <property type="nucleotide sequence ID" value="NZ_JANFPI010000004.1"/>
</dbReference>
<dbReference type="PANTHER" id="PTHR23427:SF2">
    <property type="entry name" value="SURFEIT LOCUS PROTEIN 1"/>
    <property type="match status" value="1"/>
</dbReference>
<evidence type="ECO:0000256" key="1">
    <source>
        <dbReference type="ARBA" id="ARBA00004370"/>
    </source>
</evidence>
<proteinExistence type="inferred from homology"/>
<accession>A0AAE3N3X4</accession>
<dbReference type="InterPro" id="IPR002994">
    <property type="entry name" value="Surf1/Shy1"/>
</dbReference>
<dbReference type="Pfam" id="PF02104">
    <property type="entry name" value="SURF1"/>
    <property type="match status" value="1"/>
</dbReference>
<dbReference type="GO" id="GO:0005886">
    <property type="term" value="C:plasma membrane"/>
    <property type="evidence" value="ECO:0007669"/>
    <property type="project" value="UniProtKB-SubCell"/>
</dbReference>
<evidence type="ECO:0000313" key="7">
    <source>
        <dbReference type="EMBL" id="MCX8998042.1"/>
    </source>
</evidence>
<feature type="transmembrane region" description="Helical" evidence="6">
    <location>
        <begin position="216"/>
        <end position="237"/>
    </location>
</feature>
<evidence type="ECO:0000256" key="6">
    <source>
        <dbReference type="RuleBase" id="RU363076"/>
    </source>
</evidence>